<reference evidence="1 2" key="1">
    <citation type="submission" date="2024-09" db="EMBL/GenBank/DDBJ databases">
        <title>Genome sequencing and assembly of Phytophthora oleae, isolate VK10A, causative agent of rot of olive drupes.</title>
        <authorList>
            <person name="Conti Taguali S."/>
            <person name="Riolo M."/>
            <person name="La Spada F."/>
            <person name="Cacciola S.O."/>
            <person name="Dionisio G."/>
        </authorList>
    </citation>
    <scope>NUCLEOTIDE SEQUENCE [LARGE SCALE GENOMIC DNA]</scope>
    <source>
        <strain evidence="1 2">VK10A</strain>
    </source>
</reference>
<evidence type="ECO:0000313" key="2">
    <source>
        <dbReference type="Proteomes" id="UP001632037"/>
    </source>
</evidence>
<dbReference type="Proteomes" id="UP001632037">
    <property type="component" value="Unassembled WGS sequence"/>
</dbReference>
<evidence type="ECO:0008006" key="3">
    <source>
        <dbReference type="Google" id="ProtNLM"/>
    </source>
</evidence>
<proteinExistence type="predicted"/>
<accession>A0ABD3FHX2</accession>
<sequence>MYCVGCASGTVANASERKRSSVLLPLDIWKLSNIDEPEISKWFTQWWWNLQQFEVLEYLLTLGWVDIHLALVAAAKDGLTEVIQILLRDYRTVGDMKLDMVLYNSRALEHAAAAGHIDILAMLLEHCRGYWGNQCTGGSALWKAAEAGRMAVVVMLAERYEGPAVGKALGAAIVNGHGEMVEFLFRKCPSTELVPAVEAAAVKDLFGLLERILVKSSCEKNIVFVFSFGRCTW</sequence>
<comment type="caution">
    <text evidence="1">The sequence shown here is derived from an EMBL/GenBank/DDBJ whole genome shotgun (WGS) entry which is preliminary data.</text>
</comment>
<dbReference type="SUPFAM" id="SSF140860">
    <property type="entry name" value="Pseudo ankyrin repeat-like"/>
    <property type="match status" value="1"/>
</dbReference>
<dbReference type="EMBL" id="JBIMZQ010000020">
    <property type="protein sequence ID" value="KAL3665497.1"/>
    <property type="molecule type" value="Genomic_DNA"/>
</dbReference>
<gene>
    <name evidence="1" type="ORF">V7S43_009531</name>
</gene>
<evidence type="ECO:0000313" key="1">
    <source>
        <dbReference type="EMBL" id="KAL3665497.1"/>
    </source>
</evidence>
<dbReference type="PANTHER" id="PTHR46586">
    <property type="entry name" value="ANKYRIN REPEAT-CONTAINING PROTEIN"/>
    <property type="match status" value="1"/>
</dbReference>
<keyword evidence="2" id="KW-1185">Reference proteome</keyword>
<dbReference type="Gene3D" id="1.25.40.20">
    <property type="entry name" value="Ankyrin repeat-containing domain"/>
    <property type="match status" value="1"/>
</dbReference>
<dbReference type="InterPro" id="IPR052050">
    <property type="entry name" value="SecEffector_AnkRepeat"/>
</dbReference>
<dbReference type="PANTHER" id="PTHR46586:SF3">
    <property type="entry name" value="ANKYRIN REPEAT-CONTAINING PROTEIN"/>
    <property type="match status" value="1"/>
</dbReference>
<dbReference type="InterPro" id="IPR036770">
    <property type="entry name" value="Ankyrin_rpt-contain_sf"/>
</dbReference>
<protein>
    <recommendedName>
        <fullName evidence="3">Ankyrin repeat-containing domain</fullName>
    </recommendedName>
</protein>
<organism evidence="1 2">
    <name type="scientific">Phytophthora oleae</name>
    <dbReference type="NCBI Taxonomy" id="2107226"/>
    <lineage>
        <taxon>Eukaryota</taxon>
        <taxon>Sar</taxon>
        <taxon>Stramenopiles</taxon>
        <taxon>Oomycota</taxon>
        <taxon>Peronosporomycetes</taxon>
        <taxon>Peronosporales</taxon>
        <taxon>Peronosporaceae</taxon>
        <taxon>Phytophthora</taxon>
    </lineage>
</organism>
<dbReference type="AlphaFoldDB" id="A0ABD3FHX2"/>
<name>A0ABD3FHX2_9STRA</name>